<protein>
    <submittedName>
        <fullName evidence="1">Uncharacterized protein</fullName>
    </submittedName>
</protein>
<proteinExistence type="predicted"/>
<comment type="caution">
    <text evidence="1">The sequence shown here is derived from an EMBL/GenBank/DDBJ whole genome shotgun (WGS) entry which is preliminary data.</text>
</comment>
<reference evidence="1" key="1">
    <citation type="submission" date="2018-05" db="EMBL/GenBank/DDBJ databases">
        <authorList>
            <consortium name="PulseNet: The National Subtyping Network for Foodborne Disease Surveillance"/>
            <person name="Tarr C.L."/>
            <person name="Trees E."/>
            <person name="Katz L.S."/>
            <person name="Carleton-Romer H.A."/>
            <person name="Stroika S."/>
            <person name="Kucerova Z."/>
            <person name="Roache K.F."/>
            <person name="Sabol A.L."/>
            <person name="Besser J."/>
            <person name="Gerner-Smidt P."/>
        </authorList>
    </citation>
    <scope>NUCLEOTIDE SEQUENCE</scope>
    <source>
        <strain evidence="1">PNUSAS041211</strain>
    </source>
</reference>
<sequence length="147" mass="16405">MREKIKTPVVIINKRETSDSYVVSVTDGSNNFHDGVLLVGVKPVEKNDRFAVFSMAGYYMAAEIERLRRRIDELESKSKFHVLPELGSAEINEAAWSLHNSLVANGPINASQFNNLKTINASQFNNLKTSFYEALKVAVASNIEKTV</sequence>
<dbReference type="AlphaFoldDB" id="A0A5T4T6H3"/>
<accession>A0A5T4T6H3</accession>
<evidence type="ECO:0000313" key="1">
    <source>
        <dbReference type="EMBL" id="EBL8560774.1"/>
    </source>
</evidence>
<organism evidence="1">
    <name type="scientific">Salmonella enterica</name>
    <name type="common">Salmonella choleraesuis</name>
    <dbReference type="NCBI Taxonomy" id="28901"/>
    <lineage>
        <taxon>Bacteria</taxon>
        <taxon>Pseudomonadati</taxon>
        <taxon>Pseudomonadota</taxon>
        <taxon>Gammaproteobacteria</taxon>
        <taxon>Enterobacterales</taxon>
        <taxon>Enterobacteriaceae</taxon>
        <taxon>Salmonella</taxon>
    </lineage>
</organism>
<dbReference type="EMBL" id="AAGAKS010000011">
    <property type="protein sequence ID" value="EBL8560774.1"/>
    <property type="molecule type" value="Genomic_DNA"/>
</dbReference>
<gene>
    <name evidence="1" type="ORF">DMK73_21955</name>
</gene>
<name>A0A5T4T6H3_SALER</name>